<name>A0AAD3Y1A6_NEPGR</name>
<keyword evidence="2" id="KW-1185">Reference proteome</keyword>
<sequence length="173" mass="18495">MKPRSTAGKPPTKRDVPKWRLKPSSCVNAVHNVVENPRFCLAKKSFASDLGVAPALVSPSVAVGPCYQIANAVDQIEGSPGEALSAELNDCEAGWDNAAVFGEYGCLGHGSDLCWWKVVTSLGYAVNLGFAGMDFGLVCWHIALRVPSLTSARFGMLSPINDVNNANWILCPF</sequence>
<proteinExistence type="predicted"/>
<protein>
    <submittedName>
        <fullName evidence="1">Uncharacterized protein</fullName>
    </submittedName>
</protein>
<comment type="caution">
    <text evidence="1">The sequence shown here is derived from an EMBL/GenBank/DDBJ whole genome shotgun (WGS) entry which is preliminary data.</text>
</comment>
<dbReference type="EMBL" id="BSYO01000029">
    <property type="protein sequence ID" value="GMH25393.1"/>
    <property type="molecule type" value="Genomic_DNA"/>
</dbReference>
<dbReference type="Proteomes" id="UP001279734">
    <property type="component" value="Unassembled WGS sequence"/>
</dbReference>
<gene>
    <name evidence="1" type="ORF">Nepgr_027236</name>
</gene>
<accession>A0AAD3Y1A6</accession>
<evidence type="ECO:0000313" key="1">
    <source>
        <dbReference type="EMBL" id="GMH25393.1"/>
    </source>
</evidence>
<dbReference type="AlphaFoldDB" id="A0AAD3Y1A6"/>
<organism evidence="1 2">
    <name type="scientific">Nepenthes gracilis</name>
    <name type="common">Slender pitcher plant</name>
    <dbReference type="NCBI Taxonomy" id="150966"/>
    <lineage>
        <taxon>Eukaryota</taxon>
        <taxon>Viridiplantae</taxon>
        <taxon>Streptophyta</taxon>
        <taxon>Embryophyta</taxon>
        <taxon>Tracheophyta</taxon>
        <taxon>Spermatophyta</taxon>
        <taxon>Magnoliopsida</taxon>
        <taxon>eudicotyledons</taxon>
        <taxon>Gunneridae</taxon>
        <taxon>Pentapetalae</taxon>
        <taxon>Caryophyllales</taxon>
        <taxon>Nepenthaceae</taxon>
        <taxon>Nepenthes</taxon>
    </lineage>
</organism>
<reference evidence="1" key="1">
    <citation type="submission" date="2023-05" db="EMBL/GenBank/DDBJ databases">
        <title>Nepenthes gracilis genome sequencing.</title>
        <authorList>
            <person name="Fukushima K."/>
        </authorList>
    </citation>
    <scope>NUCLEOTIDE SEQUENCE</scope>
    <source>
        <strain evidence="1">SING2019-196</strain>
    </source>
</reference>
<evidence type="ECO:0000313" key="2">
    <source>
        <dbReference type="Proteomes" id="UP001279734"/>
    </source>
</evidence>